<gene>
    <name evidence="3" type="ORF">E9531_07180</name>
</gene>
<feature type="transmembrane region" description="Helical" evidence="2">
    <location>
        <begin position="438"/>
        <end position="458"/>
    </location>
</feature>
<keyword evidence="2" id="KW-0812">Transmembrane</keyword>
<keyword evidence="4" id="KW-1185">Reference proteome</keyword>
<dbReference type="InterPro" id="IPR005625">
    <property type="entry name" value="PepSY-ass_TM"/>
</dbReference>
<name>A0A4V4GRV5_9BURK</name>
<keyword evidence="2" id="KW-1133">Transmembrane helix</keyword>
<evidence type="ECO:0000313" key="4">
    <source>
        <dbReference type="Proteomes" id="UP000308917"/>
    </source>
</evidence>
<feature type="transmembrane region" description="Helical" evidence="2">
    <location>
        <begin position="380"/>
        <end position="399"/>
    </location>
</feature>
<evidence type="ECO:0000256" key="2">
    <source>
        <dbReference type="SAM" id="Phobius"/>
    </source>
</evidence>
<keyword evidence="2" id="KW-0472">Membrane</keyword>
<dbReference type="EMBL" id="STFG01000005">
    <property type="protein sequence ID" value="THU02896.1"/>
    <property type="molecule type" value="Genomic_DNA"/>
</dbReference>
<dbReference type="Pfam" id="PF03929">
    <property type="entry name" value="PepSY_TM"/>
    <property type="match status" value="1"/>
</dbReference>
<sequence>MTPLHTWLGLLAGWLLYAMFLTGTVSFFKEEISQWMRPELPFTPTANYSGVADRVAQTLAQQAPTATQWSISLPTQRHPIASAYWRTPEGGRRGFNSGDFDPQTGEQLERHARATRGGDFFYRFHFQLHYMPVMWGRWLAGLAGMFMLVAIITGVIIHKKIFIDFFTFRWGKGQRSWWDAHNLLSVFGLPFHAMITYTGLVTLMLMYMPWGSDAAFRNAEERQALNSKMYLFNDPQPAAGQAAPMVSLQTMIAQGEAMWGPDSVSRVSIDNPGDANARVYVLRSDIQRPNISPHWLQFDGVTGHLLAQQNGVGAAAETRGVLYALHLGRFGDVATRWLYFLSSLAGTAMVGTGLVLWTVKRRARLPDPSKPYFGFRLVERLNIGTIAGLSCGMATMLWANRLLPVELKTRATWEVDVMFIVWAVVALWCFVRPVKKAWLESLGLAVVMLAGLPIVNALTTERGLVTSLFAGDWVFAGLDLTLLALAALHAMLWWRVQRYVPKSATPKKAKPSASHASHKAAPSVASATDAATAATPVAHSSHDQAL</sequence>
<protein>
    <submittedName>
        <fullName evidence="3">PepSY domain-containing protein</fullName>
    </submittedName>
</protein>
<dbReference type="OrthoDB" id="9776609at2"/>
<feature type="transmembrane region" description="Helical" evidence="2">
    <location>
        <begin position="183"/>
        <end position="208"/>
    </location>
</feature>
<evidence type="ECO:0000313" key="3">
    <source>
        <dbReference type="EMBL" id="THU02896.1"/>
    </source>
</evidence>
<evidence type="ECO:0000256" key="1">
    <source>
        <dbReference type="SAM" id="MobiDB-lite"/>
    </source>
</evidence>
<comment type="caution">
    <text evidence="3">The sequence shown here is derived from an EMBL/GenBank/DDBJ whole genome shotgun (WGS) entry which is preliminary data.</text>
</comment>
<dbReference type="Proteomes" id="UP000308917">
    <property type="component" value="Unassembled WGS sequence"/>
</dbReference>
<accession>A0A4V4GRV5</accession>
<feature type="transmembrane region" description="Helical" evidence="2">
    <location>
        <begin position="138"/>
        <end position="162"/>
    </location>
</feature>
<feature type="transmembrane region" description="Helical" evidence="2">
    <location>
        <begin position="337"/>
        <end position="359"/>
    </location>
</feature>
<organism evidence="3 4">
    <name type="scientific">Lampropedia puyangensis</name>
    <dbReference type="NCBI Taxonomy" id="1330072"/>
    <lineage>
        <taxon>Bacteria</taxon>
        <taxon>Pseudomonadati</taxon>
        <taxon>Pseudomonadota</taxon>
        <taxon>Betaproteobacteria</taxon>
        <taxon>Burkholderiales</taxon>
        <taxon>Comamonadaceae</taxon>
        <taxon>Lampropedia</taxon>
    </lineage>
</organism>
<feature type="transmembrane region" description="Helical" evidence="2">
    <location>
        <begin position="7"/>
        <end position="28"/>
    </location>
</feature>
<feature type="compositionally biased region" description="Low complexity" evidence="1">
    <location>
        <begin position="511"/>
        <end position="539"/>
    </location>
</feature>
<dbReference type="AlphaFoldDB" id="A0A4V4GRV5"/>
<feature type="region of interest" description="Disordered" evidence="1">
    <location>
        <begin position="505"/>
        <end position="546"/>
    </location>
</feature>
<dbReference type="PANTHER" id="PTHR34219:SF4">
    <property type="entry name" value="PEPSY DOMAIN-CONTAINING PROTEIN"/>
    <property type="match status" value="1"/>
</dbReference>
<feature type="transmembrane region" description="Helical" evidence="2">
    <location>
        <begin position="473"/>
        <end position="494"/>
    </location>
</feature>
<feature type="transmembrane region" description="Helical" evidence="2">
    <location>
        <begin position="411"/>
        <end position="431"/>
    </location>
</feature>
<reference evidence="3 4" key="1">
    <citation type="journal article" date="2015" name="Antonie Van Leeuwenhoek">
        <title>Lampropedia puyangensis sp. nov., isolated from symptomatic bark of Populus ? euramericana canker and emended description of Lampropedia hyalina (Ehrenberg 1832) Lee et al. 2004.</title>
        <authorList>
            <person name="Li Y."/>
            <person name="Wang T."/>
            <person name="Piao C.G."/>
            <person name="Wang L.F."/>
            <person name="Tian G.Z."/>
            <person name="Zhu T.H."/>
            <person name="Guo M.W."/>
        </authorList>
    </citation>
    <scope>NUCLEOTIDE SEQUENCE [LARGE SCALE GENOMIC DNA]</scope>
    <source>
        <strain evidence="3 4">2-bin</strain>
    </source>
</reference>
<dbReference type="PANTHER" id="PTHR34219">
    <property type="entry name" value="IRON-REGULATED INNER MEMBRANE PROTEIN-RELATED"/>
    <property type="match status" value="1"/>
</dbReference>
<proteinExistence type="predicted"/>